<evidence type="ECO:0000259" key="6">
    <source>
        <dbReference type="PROSITE" id="PS50977"/>
    </source>
</evidence>
<evidence type="ECO:0000256" key="2">
    <source>
        <dbReference type="ARBA" id="ARBA00023125"/>
    </source>
</evidence>
<evidence type="ECO:0000256" key="3">
    <source>
        <dbReference type="ARBA" id="ARBA00023163"/>
    </source>
</evidence>
<keyword evidence="8" id="KW-1185">Reference proteome</keyword>
<dbReference type="InterPro" id="IPR050109">
    <property type="entry name" value="HTH-type_TetR-like_transc_reg"/>
</dbReference>
<feature type="region of interest" description="Disordered" evidence="5">
    <location>
        <begin position="1"/>
        <end position="39"/>
    </location>
</feature>
<dbReference type="PROSITE" id="PS50977">
    <property type="entry name" value="HTH_TETR_2"/>
    <property type="match status" value="1"/>
</dbReference>
<dbReference type="GO" id="GO:0003700">
    <property type="term" value="F:DNA-binding transcription factor activity"/>
    <property type="evidence" value="ECO:0007669"/>
    <property type="project" value="TreeGrafter"/>
</dbReference>
<feature type="domain" description="HTH tetR-type" evidence="6">
    <location>
        <begin position="37"/>
        <end position="97"/>
    </location>
</feature>
<proteinExistence type="predicted"/>
<dbReference type="Gene3D" id="1.10.357.10">
    <property type="entry name" value="Tetracycline Repressor, domain 2"/>
    <property type="match status" value="1"/>
</dbReference>
<accession>A0A1H0LNG1</accession>
<keyword evidence="2 4" id="KW-0238">DNA-binding</keyword>
<protein>
    <submittedName>
        <fullName evidence="7">Transcriptional regulator, TetR family</fullName>
    </submittedName>
</protein>
<dbReference type="Proteomes" id="UP000199088">
    <property type="component" value="Unassembled WGS sequence"/>
</dbReference>
<dbReference type="GO" id="GO:0000976">
    <property type="term" value="F:transcription cis-regulatory region binding"/>
    <property type="evidence" value="ECO:0007669"/>
    <property type="project" value="TreeGrafter"/>
</dbReference>
<evidence type="ECO:0000313" key="7">
    <source>
        <dbReference type="EMBL" id="SDO69694.1"/>
    </source>
</evidence>
<organism evidence="7 8">
    <name type="scientific">Klenkia soli</name>
    <dbReference type="NCBI Taxonomy" id="1052260"/>
    <lineage>
        <taxon>Bacteria</taxon>
        <taxon>Bacillati</taxon>
        <taxon>Actinomycetota</taxon>
        <taxon>Actinomycetes</taxon>
        <taxon>Geodermatophilales</taxon>
        <taxon>Geodermatophilaceae</taxon>
        <taxon>Klenkia</taxon>
    </lineage>
</organism>
<gene>
    <name evidence="7" type="ORF">SAMN05660199_02366</name>
</gene>
<feature type="DNA-binding region" description="H-T-H motif" evidence="4">
    <location>
        <begin position="60"/>
        <end position="79"/>
    </location>
</feature>
<dbReference type="STRING" id="1052260.SAMN05660199_02366"/>
<evidence type="ECO:0000256" key="4">
    <source>
        <dbReference type="PROSITE-ProRule" id="PRU00335"/>
    </source>
</evidence>
<keyword evidence="1" id="KW-0805">Transcription regulation</keyword>
<evidence type="ECO:0000256" key="1">
    <source>
        <dbReference type="ARBA" id="ARBA00023015"/>
    </source>
</evidence>
<dbReference type="AlphaFoldDB" id="A0A1H0LNG1"/>
<dbReference type="Pfam" id="PF00440">
    <property type="entry name" value="TetR_N"/>
    <property type="match status" value="1"/>
</dbReference>
<dbReference type="PANTHER" id="PTHR30055:SF234">
    <property type="entry name" value="HTH-TYPE TRANSCRIPTIONAL REGULATOR BETI"/>
    <property type="match status" value="1"/>
</dbReference>
<dbReference type="EMBL" id="FNIR01000007">
    <property type="protein sequence ID" value="SDO69694.1"/>
    <property type="molecule type" value="Genomic_DNA"/>
</dbReference>
<name>A0A1H0LNG1_9ACTN</name>
<dbReference type="InterPro" id="IPR001647">
    <property type="entry name" value="HTH_TetR"/>
</dbReference>
<sequence length="236" mass="25673">MNKNPRSGIAVTAPRPYRRAVQNPTSPVKAPKQERSRQSFEKALDATVTLLAERRSDAFTLAEVAQLAGVSTGSIYGRVESKSDLIRAAHLRETDRLLGVQRAAFEDGGDDVPDSLESAVTRTVRVTAELLRTEAPVLSPFMRIGSDDPVIYQQARPAYDDMHHRFTSGLLARAEAIAHADPVRAVEWAYRVVYSVLARFLGLGSAPEAAGDGDWEQILADLSDMVTAYLARPAAG</sequence>
<keyword evidence="3" id="KW-0804">Transcription</keyword>
<dbReference type="InterPro" id="IPR009057">
    <property type="entry name" value="Homeodomain-like_sf"/>
</dbReference>
<evidence type="ECO:0000256" key="5">
    <source>
        <dbReference type="SAM" id="MobiDB-lite"/>
    </source>
</evidence>
<dbReference type="PANTHER" id="PTHR30055">
    <property type="entry name" value="HTH-TYPE TRANSCRIPTIONAL REGULATOR RUTR"/>
    <property type="match status" value="1"/>
</dbReference>
<dbReference type="SUPFAM" id="SSF46689">
    <property type="entry name" value="Homeodomain-like"/>
    <property type="match status" value="1"/>
</dbReference>
<reference evidence="8" key="1">
    <citation type="submission" date="2016-10" db="EMBL/GenBank/DDBJ databases">
        <authorList>
            <person name="Varghese N."/>
            <person name="Submissions S."/>
        </authorList>
    </citation>
    <scope>NUCLEOTIDE SEQUENCE [LARGE SCALE GENOMIC DNA]</scope>
    <source>
        <strain evidence="8">DSM 45843</strain>
    </source>
</reference>
<evidence type="ECO:0000313" key="8">
    <source>
        <dbReference type="Proteomes" id="UP000199088"/>
    </source>
</evidence>